<dbReference type="EMBL" id="LVEP01000013">
    <property type="protein sequence ID" value="OCB77965.1"/>
    <property type="molecule type" value="Genomic_DNA"/>
</dbReference>
<evidence type="ECO:0000313" key="2">
    <source>
        <dbReference type="Proteomes" id="UP000093510"/>
    </source>
</evidence>
<dbReference type="AlphaFoldDB" id="A0A1B9E7N8"/>
<gene>
    <name evidence="1" type="ORF">LPBF_03185</name>
</gene>
<dbReference type="Proteomes" id="UP000093510">
    <property type="component" value="Unassembled WGS sequence"/>
</dbReference>
<dbReference type="STRING" id="1763534.GCA_001831475_02663"/>
<sequence>MAKSNYQILIEMRESIVAYLEEEKVINEKALAAYDPKPIAEQDQEIRLLREKEAIKLRDRITELSRHIAVIKRMYPTNP</sequence>
<protein>
    <submittedName>
        <fullName evidence="1">Uncharacterized protein</fullName>
    </submittedName>
</protein>
<evidence type="ECO:0000313" key="1">
    <source>
        <dbReference type="EMBL" id="OCB77965.1"/>
    </source>
</evidence>
<proteinExistence type="predicted"/>
<name>A0A1B9E7N8_9FLAO</name>
<organism evidence="1 2">
    <name type="scientific">Flavobacterium crassostreae</name>
    <dbReference type="NCBI Taxonomy" id="1763534"/>
    <lineage>
        <taxon>Bacteria</taxon>
        <taxon>Pseudomonadati</taxon>
        <taxon>Bacteroidota</taxon>
        <taxon>Flavobacteriia</taxon>
        <taxon>Flavobacteriales</taxon>
        <taxon>Flavobacteriaceae</taxon>
        <taxon>Flavobacterium</taxon>
    </lineage>
</organism>
<keyword evidence="2" id="KW-1185">Reference proteome</keyword>
<dbReference type="OrthoDB" id="1451430at2"/>
<comment type="caution">
    <text evidence="1">The sequence shown here is derived from an EMBL/GenBank/DDBJ whole genome shotgun (WGS) entry which is preliminary data.</text>
</comment>
<accession>A0A1B9E7N8</accession>
<reference evidence="1 2" key="1">
    <citation type="submission" date="2016-03" db="EMBL/GenBank/DDBJ databases">
        <authorList>
            <person name="Ploux O."/>
        </authorList>
    </citation>
    <scope>NUCLEOTIDE SEQUENCE [LARGE SCALE GENOMIC DNA]</scope>
    <source>
        <strain evidence="1 2">LPB0076</strain>
    </source>
</reference>
<dbReference type="RefSeq" id="WP_066332357.1">
    <property type="nucleotide sequence ID" value="NZ_CP017688.1"/>
</dbReference>